<dbReference type="KEGG" id="ppd:Ppro_0221"/>
<name>A1AKI7_PELPD</name>
<feature type="transmembrane region" description="Helical" evidence="1">
    <location>
        <begin position="237"/>
        <end position="259"/>
    </location>
</feature>
<evidence type="ECO:0000313" key="3">
    <source>
        <dbReference type="EMBL" id="ABK97857.1"/>
    </source>
</evidence>
<accession>A1AKI7</accession>
<protein>
    <recommendedName>
        <fullName evidence="2">EF-hand domain-containing protein</fullName>
    </recommendedName>
</protein>
<keyword evidence="4" id="KW-1185">Reference proteome</keyword>
<dbReference type="EMBL" id="CP000482">
    <property type="protein sequence ID" value="ABK97857.1"/>
    <property type="molecule type" value="Genomic_DNA"/>
</dbReference>
<dbReference type="HOGENOM" id="CLU_905707_0_0_7"/>
<sequence>MIKCANCGKDVPAPANFCCDCGTTLAILSVNPENSTSQASGKIGDLNGDGKIDWEDFKIALSKSKKYASDKVNDVVSLAQDKMKSAQEKDAAAVEELVKTFEKDVQIERSESQVNREKFQSALTSTIDVKFAEIMVSKKETEAYLTYVDAQILTAKVRGIFKNVLSVTPPQVEAACLLSETILAPSTKDKENNIKAAIGIAGGTAGIGIVIGAIGSALGWGAGIIATLGAWFVGTSIAGPIGWGAAGLSLAVIAGYFASTSNQQTDTERFLRVLKSSIVRAVDAIWLQYETELSRVVTQADNDDEKK</sequence>
<keyword evidence="1" id="KW-0472">Membrane</keyword>
<keyword evidence="1" id="KW-1133">Transmembrane helix</keyword>
<dbReference type="PROSITE" id="PS50222">
    <property type="entry name" value="EF_HAND_2"/>
    <property type="match status" value="1"/>
</dbReference>
<organism evidence="3 4">
    <name type="scientific">Pelobacter propionicus (strain DSM 2379 / NBRC 103807 / OttBd1)</name>
    <dbReference type="NCBI Taxonomy" id="338966"/>
    <lineage>
        <taxon>Bacteria</taxon>
        <taxon>Pseudomonadati</taxon>
        <taxon>Thermodesulfobacteriota</taxon>
        <taxon>Desulfuromonadia</taxon>
        <taxon>Desulfuromonadales</taxon>
        <taxon>Desulfuromonadaceae</taxon>
        <taxon>Pelobacter</taxon>
    </lineage>
</organism>
<evidence type="ECO:0000259" key="2">
    <source>
        <dbReference type="PROSITE" id="PS50222"/>
    </source>
</evidence>
<evidence type="ECO:0000256" key="1">
    <source>
        <dbReference type="SAM" id="Phobius"/>
    </source>
</evidence>
<feature type="transmembrane region" description="Helical" evidence="1">
    <location>
        <begin position="198"/>
        <end position="231"/>
    </location>
</feature>
<dbReference type="AlphaFoldDB" id="A1AKI7"/>
<dbReference type="InterPro" id="IPR018247">
    <property type="entry name" value="EF_Hand_1_Ca_BS"/>
</dbReference>
<dbReference type="GO" id="GO:0005509">
    <property type="term" value="F:calcium ion binding"/>
    <property type="evidence" value="ECO:0007669"/>
    <property type="project" value="InterPro"/>
</dbReference>
<proteinExistence type="predicted"/>
<dbReference type="STRING" id="338966.Ppro_0221"/>
<dbReference type="PROSITE" id="PS00018">
    <property type="entry name" value="EF_HAND_1"/>
    <property type="match status" value="1"/>
</dbReference>
<feature type="domain" description="EF-hand" evidence="2">
    <location>
        <begin position="45"/>
        <end position="67"/>
    </location>
</feature>
<dbReference type="InterPro" id="IPR002048">
    <property type="entry name" value="EF_hand_dom"/>
</dbReference>
<dbReference type="Proteomes" id="UP000006732">
    <property type="component" value="Chromosome"/>
</dbReference>
<evidence type="ECO:0000313" key="4">
    <source>
        <dbReference type="Proteomes" id="UP000006732"/>
    </source>
</evidence>
<keyword evidence="1" id="KW-0812">Transmembrane</keyword>
<gene>
    <name evidence="3" type="ordered locus">Ppro_0221</name>
</gene>
<reference evidence="3 4" key="1">
    <citation type="submission" date="2006-10" db="EMBL/GenBank/DDBJ databases">
        <title>Complete sequence of chromosome of Pelobacter propionicus DSM 2379.</title>
        <authorList>
            <consortium name="US DOE Joint Genome Institute"/>
            <person name="Copeland A."/>
            <person name="Lucas S."/>
            <person name="Lapidus A."/>
            <person name="Barry K."/>
            <person name="Detter J.C."/>
            <person name="Glavina del Rio T."/>
            <person name="Hammon N."/>
            <person name="Israni S."/>
            <person name="Dalin E."/>
            <person name="Tice H."/>
            <person name="Pitluck S."/>
            <person name="Saunders E."/>
            <person name="Brettin T."/>
            <person name="Bruce D."/>
            <person name="Han C."/>
            <person name="Tapia R."/>
            <person name="Schmutz J."/>
            <person name="Larimer F."/>
            <person name="Land M."/>
            <person name="Hauser L."/>
            <person name="Kyrpides N."/>
            <person name="Kim E."/>
            <person name="Lovley D."/>
            <person name="Richardson P."/>
        </authorList>
    </citation>
    <scope>NUCLEOTIDE SEQUENCE [LARGE SCALE GENOMIC DNA]</scope>
    <source>
        <strain evidence="4">DSM 2379 / NBRC 103807 / OttBd1</strain>
    </source>
</reference>